<dbReference type="RefSeq" id="WP_034225759.1">
    <property type="nucleotide sequence ID" value="NZ_AXCW01000088.1"/>
</dbReference>
<comment type="caution">
    <text evidence="1">The sequence shown here is derived from an EMBL/GenBank/DDBJ whole genome shotgun (WGS) entry which is preliminary data.</text>
</comment>
<dbReference type="OrthoDB" id="5194065at2"/>
<sequence length="155" mass="17812">MHPDFGDNYTFYAEQYGHEETEELYDVDLILDTDATTLVTNLCILLNTKPFWMPQDTWNDRDNDVYLDLDTATFTTGPGRDRARRHIYSELLGTNETDAVRRPDNWSHTPPATPDRDYTRAYRDTARLLLTAPITTHVIPATAEDILALAPHTIR</sequence>
<dbReference type="Proteomes" id="UP000019753">
    <property type="component" value="Unassembled WGS sequence"/>
</dbReference>
<protein>
    <submittedName>
        <fullName evidence="1">Uncharacterized protein</fullName>
    </submittedName>
</protein>
<accession>A0A021VU03</accession>
<reference evidence="1 2" key="1">
    <citation type="submission" date="2014-01" db="EMBL/GenBank/DDBJ databases">
        <title>Actinotalea ferrariae CF5-4.</title>
        <authorList>
            <person name="Chen F."/>
            <person name="Li Y."/>
            <person name="Wang G."/>
        </authorList>
    </citation>
    <scope>NUCLEOTIDE SEQUENCE [LARGE SCALE GENOMIC DNA]</scope>
    <source>
        <strain evidence="1 2">CF5-4</strain>
    </source>
</reference>
<dbReference type="AlphaFoldDB" id="A0A021VU03"/>
<gene>
    <name evidence="1" type="ORF">N866_20145</name>
</gene>
<dbReference type="EMBL" id="AXCW01000088">
    <property type="protein sequence ID" value="EYR63520.1"/>
    <property type="molecule type" value="Genomic_DNA"/>
</dbReference>
<keyword evidence="2" id="KW-1185">Reference proteome</keyword>
<organism evidence="1 2">
    <name type="scientific">Actinotalea ferrariae CF5-4</name>
    <dbReference type="NCBI Taxonomy" id="948458"/>
    <lineage>
        <taxon>Bacteria</taxon>
        <taxon>Bacillati</taxon>
        <taxon>Actinomycetota</taxon>
        <taxon>Actinomycetes</taxon>
        <taxon>Micrococcales</taxon>
        <taxon>Cellulomonadaceae</taxon>
        <taxon>Actinotalea</taxon>
    </lineage>
</organism>
<proteinExistence type="predicted"/>
<evidence type="ECO:0000313" key="2">
    <source>
        <dbReference type="Proteomes" id="UP000019753"/>
    </source>
</evidence>
<evidence type="ECO:0000313" key="1">
    <source>
        <dbReference type="EMBL" id="EYR63520.1"/>
    </source>
</evidence>
<name>A0A021VU03_9CELL</name>